<dbReference type="SUPFAM" id="SSF51197">
    <property type="entry name" value="Clavaminate synthase-like"/>
    <property type="match status" value="1"/>
</dbReference>
<evidence type="ECO:0000256" key="3">
    <source>
        <dbReference type="ARBA" id="ARBA00023242"/>
    </source>
</evidence>
<dbReference type="SMART" id="SM00558">
    <property type="entry name" value="JmjC"/>
    <property type="match status" value="1"/>
</dbReference>
<accession>A0A9P3LVB7</accession>
<reference evidence="6" key="2">
    <citation type="journal article" date="2022" name="Microbiol. Resour. Announc.">
        <title>Whole-Genome Sequence of Entomortierella parvispora E1425, a Mucoromycotan Fungus Associated with Burkholderiaceae-Related Endosymbiotic Bacteria.</title>
        <authorList>
            <person name="Herlambang A."/>
            <person name="Guo Y."/>
            <person name="Takashima Y."/>
            <person name="Narisawa K."/>
            <person name="Ohta H."/>
            <person name="Nishizawa T."/>
        </authorList>
    </citation>
    <scope>NUCLEOTIDE SEQUENCE</scope>
    <source>
        <strain evidence="6">E1425</strain>
    </source>
</reference>
<dbReference type="InterPro" id="IPR003347">
    <property type="entry name" value="JmjC_dom"/>
</dbReference>
<sequence>MVPSPSSKEGDMDMDVDIVLEQGSASMATHSQNKPAALQESNVAADTRLYQGQSSRVSPPSNRHPSQTEARRSSSDAAGRKDRLGLNSPEDTPTISVSHGTIRDTPSSSQNSSSGALILTRGSKKDVSIVIEIPPWTGPKRRVIPLQEDTIPTLRSKPKSRMLDNGTGSKDGSLGQSLPRHRESLGNHGNRARLRQVSLSGKSRFTKLPASERNNARKMRRAKDERETAPQAADPADHGTTVDSVYQEISEDSAGEEASTVQMGNESVLASSDMSDESTANCHFEDHRTVDSDSSFHVPDNDAPSEPRSMAPKSPSSIVPTLGQSRHSTSARSNPKTKALVQLARNDNAPSSASEEWVEEIMQYDNIRKRFHYAHTNVDKLLGDFNKMVLEAAYQSYGGRIKDLKEEDIEFIAVVARCTASAAKKWLDSRSTTQTSAKNLGTKVSKTPKKKATPLLSMYNSPTFEGHIKNYKRASNGDFKPVVRIHIEESHRALQEEACSTYKVVKGLELCRSCAATQAGDMCRMAGFRFFYVEDLQNKNIIDKLSFGPDFLSDPAPDKSIQFDMPGMPRAHLEYVLACLSSKSRALLEQQIIPVDATEDYIHRPDTRRQFCEYCRRAIVSNYYMCSACGLGLCPGCYSDGTELLVCTHRRMHVDRQFELCGRFHRSTLRWYLKVYDQVMSNVSQQVLPDKELSALSRPEASEEKPAPLYLSSDVKLEEFQARWAAGNVIVILNVGGRLKQKGWSLEGLLNITKEEDTALVMKNCSTQMVESTTMHEFLLRNFTTPGTCRLMEWPSEPFEKRCKALHDDLMHALPLPDYTSPMGRFNLSRYFPQGHKSLGLGFKMYPCQGLGRKEASFGTFPLNCELADKIYICTYTQAIELGDAVSPSQLRELDDSTAVVWDIFRPEDRPELAHFIATVLKPYDNADDQDPFSCEQFFFNMRSLRQLDTRHNVRPYRVYQRAGEAVMIPAGSVRQARYVVDTILTGLDFVSPETMPSTLEWYTESRKYSLLPGKIPQPDPIQAFSILLYTTLAFMSAIMQCDSTSSSSSSTPPKSIVSTSAFKGME</sequence>
<reference evidence="6" key="1">
    <citation type="submission" date="2021-11" db="EMBL/GenBank/DDBJ databases">
        <authorList>
            <person name="Herlambang A."/>
            <person name="Guo Y."/>
            <person name="Takashima Y."/>
            <person name="Nishizawa T."/>
        </authorList>
    </citation>
    <scope>NUCLEOTIDE SEQUENCE</scope>
    <source>
        <strain evidence="6">E1425</strain>
    </source>
</reference>
<protein>
    <recommendedName>
        <fullName evidence="5">JmjC domain-containing protein</fullName>
    </recommendedName>
</protein>
<dbReference type="GO" id="GO:0006357">
    <property type="term" value="P:regulation of transcription by RNA polymerase II"/>
    <property type="evidence" value="ECO:0007669"/>
    <property type="project" value="TreeGrafter"/>
</dbReference>
<dbReference type="PANTHER" id="PTHR12549:SF38">
    <property type="entry name" value="JMJC DOMAIN-CONTAINING HISTONE DEMETHYLASE 2, ISOFORM A"/>
    <property type="match status" value="1"/>
</dbReference>
<organism evidence="6 7">
    <name type="scientific">Entomortierella parvispora</name>
    <dbReference type="NCBI Taxonomy" id="205924"/>
    <lineage>
        <taxon>Eukaryota</taxon>
        <taxon>Fungi</taxon>
        <taxon>Fungi incertae sedis</taxon>
        <taxon>Mucoromycota</taxon>
        <taxon>Mortierellomycotina</taxon>
        <taxon>Mortierellomycetes</taxon>
        <taxon>Mortierellales</taxon>
        <taxon>Mortierellaceae</taxon>
        <taxon>Entomortierella</taxon>
    </lineage>
</organism>
<dbReference type="PROSITE" id="PS51184">
    <property type="entry name" value="JMJC"/>
    <property type="match status" value="1"/>
</dbReference>
<gene>
    <name evidence="6" type="ORF">EMPS_04275</name>
</gene>
<dbReference type="GO" id="GO:0032454">
    <property type="term" value="F:histone H3K9 demethylase activity"/>
    <property type="evidence" value="ECO:0007669"/>
    <property type="project" value="InterPro"/>
</dbReference>
<dbReference type="Gene3D" id="2.60.120.650">
    <property type="entry name" value="Cupin"/>
    <property type="match status" value="1"/>
</dbReference>
<keyword evidence="2" id="KW-0479">Metal-binding</keyword>
<dbReference type="AlphaFoldDB" id="A0A9P3LVB7"/>
<dbReference type="GO" id="GO:0046872">
    <property type="term" value="F:metal ion binding"/>
    <property type="evidence" value="ECO:0007669"/>
    <property type="project" value="UniProtKB-KW"/>
</dbReference>
<feature type="region of interest" description="Disordered" evidence="4">
    <location>
        <begin position="23"/>
        <end position="119"/>
    </location>
</feature>
<feature type="compositionally biased region" description="Low complexity" evidence="4">
    <location>
        <begin position="1044"/>
        <end position="1061"/>
    </location>
</feature>
<feature type="region of interest" description="Disordered" evidence="4">
    <location>
        <begin position="150"/>
        <end position="242"/>
    </location>
</feature>
<feature type="compositionally biased region" description="Polar residues" evidence="4">
    <location>
        <begin position="23"/>
        <end position="68"/>
    </location>
</feature>
<keyword evidence="3" id="KW-0539">Nucleus</keyword>
<feature type="compositionally biased region" description="Basic and acidic residues" evidence="4">
    <location>
        <begin position="69"/>
        <end position="84"/>
    </location>
</feature>
<evidence type="ECO:0000256" key="1">
    <source>
        <dbReference type="ARBA" id="ARBA00004123"/>
    </source>
</evidence>
<feature type="region of interest" description="Disordered" evidence="4">
    <location>
        <begin position="1044"/>
        <end position="1067"/>
    </location>
</feature>
<comment type="caution">
    <text evidence="6">The sequence shown here is derived from an EMBL/GenBank/DDBJ whole genome shotgun (WGS) entry which is preliminary data.</text>
</comment>
<feature type="compositionally biased region" description="Polar residues" evidence="4">
    <location>
        <begin position="89"/>
        <end position="115"/>
    </location>
</feature>
<dbReference type="Proteomes" id="UP000827284">
    <property type="component" value="Unassembled WGS sequence"/>
</dbReference>
<feature type="domain" description="JmjC" evidence="5">
    <location>
        <begin position="803"/>
        <end position="1007"/>
    </location>
</feature>
<evidence type="ECO:0000256" key="2">
    <source>
        <dbReference type="ARBA" id="ARBA00022723"/>
    </source>
</evidence>
<dbReference type="GO" id="GO:0000785">
    <property type="term" value="C:chromatin"/>
    <property type="evidence" value="ECO:0007669"/>
    <property type="project" value="TreeGrafter"/>
</dbReference>
<dbReference type="OrthoDB" id="1667110at2759"/>
<dbReference type="EMBL" id="BQFW01000006">
    <property type="protein sequence ID" value="GJJ71918.1"/>
    <property type="molecule type" value="Genomic_DNA"/>
</dbReference>
<evidence type="ECO:0000313" key="6">
    <source>
        <dbReference type="EMBL" id="GJJ71918.1"/>
    </source>
</evidence>
<proteinExistence type="predicted"/>
<name>A0A9P3LVB7_9FUNG</name>
<dbReference type="GO" id="GO:0003712">
    <property type="term" value="F:transcription coregulator activity"/>
    <property type="evidence" value="ECO:0007669"/>
    <property type="project" value="TreeGrafter"/>
</dbReference>
<feature type="compositionally biased region" description="Polar residues" evidence="4">
    <location>
        <begin position="166"/>
        <end position="176"/>
    </location>
</feature>
<evidence type="ECO:0000259" key="5">
    <source>
        <dbReference type="PROSITE" id="PS51184"/>
    </source>
</evidence>
<dbReference type="PANTHER" id="PTHR12549">
    <property type="entry name" value="JMJC DOMAIN-CONTAINING HISTONE DEMETHYLATION PROTEIN"/>
    <property type="match status" value="1"/>
</dbReference>
<dbReference type="InterPro" id="IPR045109">
    <property type="entry name" value="LSDs-like"/>
</dbReference>
<keyword evidence="7" id="KW-1185">Reference proteome</keyword>
<feature type="compositionally biased region" description="Polar residues" evidence="4">
    <location>
        <begin position="314"/>
        <end position="336"/>
    </location>
</feature>
<comment type="subcellular location">
    <subcellularLocation>
        <location evidence="1">Nucleus</location>
    </subcellularLocation>
</comment>
<dbReference type="GO" id="GO:0031490">
    <property type="term" value="F:chromatin DNA binding"/>
    <property type="evidence" value="ECO:0007669"/>
    <property type="project" value="TreeGrafter"/>
</dbReference>
<feature type="region of interest" description="Disordered" evidence="4">
    <location>
        <begin position="287"/>
        <end position="336"/>
    </location>
</feature>
<dbReference type="GO" id="GO:0000118">
    <property type="term" value="C:histone deacetylase complex"/>
    <property type="evidence" value="ECO:0007669"/>
    <property type="project" value="TreeGrafter"/>
</dbReference>
<evidence type="ECO:0000256" key="4">
    <source>
        <dbReference type="SAM" id="MobiDB-lite"/>
    </source>
</evidence>
<evidence type="ECO:0000313" key="7">
    <source>
        <dbReference type="Proteomes" id="UP000827284"/>
    </source>
</evidence>